<dbReference type="InterPro" id="IPR000070">
    <property type="entry name" value="Pectinesterase_cat"/>
</dbReference>
<sequence length="852" mass="94327">MRQWFMLHRCFSAYPEMLYCCLLKYSLLTFVLLFCPAPILAQQLSLQHYPQYQCLPDQSDNFCQSFTDSATGLSLLAGQGAAPGQPNGQFSHNLKRQTLVYKAGRIGGKVLTINTDAANNFQSGNFDSSDFFYEALVRPFANSTTDRHSFFLTMKVVDSDTHYGAGFVVGTSIYTSKLELATIQGNDVQVLAQQPASLILGKQDDIDGQWYLLRAERRSGSLQLYLDGQLVLSDDSIGNQKIEQLGIWSFNRSFELDFLRVGKPAVPSTKTTSPHINLQHRENQTLSGYQFESSEQIEWQVSGATRDDIELINLTPELITLSQQAATFRINYRQPGQAGVLLRSKSQPHVFKQLHINVLPALTFPAKTRPDLLTDAYPAINAKVPADTLLRINLAEPFVIADSGAVRIYQVLADNQRLLVDEIRVNGESDTFGKKSAGKLRAINREMLWRNGNTLLIKPHGQRLEWGKRYQVVIAADTVRFVDPAKPFAGVGFDANWSFSTKAKPRARSVMQVAAGAAADFSTVQGAFNFVMNADDGDKVHTIKLAAGRYFEPLYLYGVANLTLEGAGAGMSQIEFSNYDSLNSGLGQGVAVVAGHTAGGRSLFLAEDVGQLTLKQLSITNLHQRQKGVRNQAETVYFNGTGKLLAVASNFISEQDTLMLKGTSYLYRCLIAGNVDFIWGQNYLSLFEQNEIRSVGNSVAKPDSEYVDGSYILQARSISSDVPGFIFINNRFTSQRGPTGNRIRPGSTFLARSAGRPAYFDQVLMLNNQLGGHIAPAGWAGPVNNEPVANPAVPDSTRGWREYGSTDLQGKPLNLSHREYGIVLTPEQLPYQNSEQVLQQHWPGFNPEWLRY</sequence>
<dbReference type="PANTHER" id="PTHR31321:SF57">
    <property type="entry name" value="PECTINESTERASE 53-RELATED"/>
    <property type="match status" value="1"/>
</dbReference>
<evidence type="ECO:0000256" key="1">
    <source>
        <dbReference type="ARBA" id="ARBA00022801"/>
    </source>
</evidence>
<dbReference type="EMBL" id="JAHRID010000004">
    <property type="protein sequence ID" value="MBV2129600.1"/>
    <property type="molecule type" value="Genomic_DNA"/>
</dbReference>
<evidence type="ECO:0000313" key="3">
    <source>
        <dbReference type="EMBL" id="MBV2129600.1"/>
    </source>
</evidence>
<name>A0ABS6MLZ5_9GAMM</name>
<reference evidence="3 4" key="1">
    <citation type="submission" date="2021-06" db="EMBL/GenBank/DDBJ databases">
        <title>Rheinheimera indica sp. nov., isolated from deep-sea sediment.</title>
        <authorList>
            <person name="Wang Z."/>
            <person name="Zhang X.-Y."/>
        </authorList>
    </citation>
    <scope>NUCLEOTIDE SEQUENCE [LARGE SCALE GENOMIC DNA]</scope>
    <source>
        <strain evidence="3 4">SM2107</strain>
    </source>
</reference>
<keyword evidence="4" id="KW-1185">Reference proteome</keyword>
<feature type="domain" description="Pectinesterase catalytic" evidence="2">
    <location>
        <begin position="512"/>
        <end position="780"/>
    </location>
</feature>
<dbReference type="PANTHER" id="PTHR31321">
    <property type="entry name" value="ACYL-COA THIOESTER HYDROLASE YBHC-RELATED"/>
    <property type="match status" value="1"/>
</dbReference>
<keyword evidence="1" id="KW-0378">Hydrolase</keyword>
<organism evidence="3 4">
    <name type="scientific">Arsukibacterium indicum</name>
    <dbReference type="NCBI Taxonomy" id="2848612"/>
    <lineage>
        <taxon>Bacteria</taxon>
        <taxon>Pseudomonadati</taxon>
        <taxon>Pseudomonadota</taxon>
        <taxon>Gammaproteobacteria</taxon>
        <taxon>Chromatiales</taxon>
        <taxon>Chromatiaceae</taxon>
        <taxon>Arsukibacterium</taxon>
    </lineage>
</organism>
<dbReference type="Pfam" id="PF01095">
    <property type="entry name" value="Pectinesterase"/>
    <property type="match status" value="1"/>
</dbReference>
<evidence type="ECO:0000313" key="4">
    <source>
        <dbReference type="Proteomes" id="UP000704611"/>
    </source>
</evidence>
<dbReference type="RefSeq" id="WP_217669224.1">
    <property type="nucleotide sequence ID" value="NZ_JAHRID010000004.1"/>
</dbReference>
<proteinExistence type="predicted"/>
<dbReference type="Proteomes" id="UP000704611">
    <property type="component" value="Unassembled WGS sequence"/>
</dbReference>
<protein>
    <recommendedName>
        <fullName evidence="2">Pectinesterase catalytic domain-containing protein</fullName>
    </recommendedName>
</protein>
<gene>
    <name evidence="3" type="ORF">KQY15_10890</name>
</gene>
<comment type="caution">
    <text evidence="3">The sequence shown here is derived from an EMBL/GenBank/DDBJ whole genome shotgun (WGS) entry which is preliminary data.</text>
</comment>
<accession>A0ABS6MLZ5</accession>
<evidence type="ECO:0000259" key="2">
    <source>
        <dbReference type="Pfam" id="PF01095"/>
    </source>
</evidence>